<accession>A0A225VPS2</accession>
<comment type="caution">
    <text evidence="2">The sequence shown here is derived from an EMBL/GenBank/DDBJ whole genome shotgun (WGS) entry which is preliminary data.</text>
</comment>
<dbReference type="InterPro" id="IPR043502">
    <property type="entry name" value="DNA/RNA_pol_sf"/>
</dbReference>
<name>A0A225VPS2_9STRA</name>
<gene>
    <name evidence="2" type="ORF">PHMEG_00020949</name>
</gene>
<dbReference type="Gene3D" id="3.10.10.10">
    <property type="entry name" value="HIV Type 1 Reverse Transcriptase, subunit A, domain 1"/>
    <property type="match status" value="1"/>
</dbReference>
<dbReference type="STRING" id="4795.A0A225VPS2"/>
<keyword evidence="3" id="KW-1185">Reference proteome</keyword>
<protein>
    <submittedName>
        <fullName evidence="2">Pol Polyprotein</fullName>
    </submittedName>
</protein>
<dbReference type="InterPro" id="IPR043128">
    <property type="entry name" value="Rev_trsase/Diguanyl_cyclase"/>
</dbReference>
<evidence type="ECO:0000259" key="1">
    <source>
        <dbReference type="Pfam" id="PF00078"/>
    </source>
</evidence>
<evidence type="ECO:0000313" key="2">
    <source>
        <dbReference type="EMBL" id="OWZ06757.1"/>
    </source>
</evidence>
<feature type="domain" description="Reverse transcriptase" evidence="1">
    <location>
        <begin position="8"/>
        <end position="128"/>
    </location>
</feature>
<dbReference type="EMBL" id="NBNE01003832">
    <property type="protein sequence ID" value="OWZ06757.1"/>
    <property type="molecule type" value="Genomic_DNA"/>
</dbReference>
<dbReference type="PANTHER" id="PTHR33064:SF37">
    <property type="entry name" value="RIBONUCLEASE H"/>
    <property type="match status" value="1"/>
</dbReference>
<sequence length="210" mass="24534">MPMSRKDKILEAMQGGYFFSCMDLLSRYYQFRMREKDIPYTVFQAPDGLFEYLVVPMGLSNAPATFNDGIRRNLQDLSDICQTYFDDIYVVTRSRDLQEHLNALDRVISRLYQHKFFVKLSKWDIVGREGVKINPSKVEVIQGWPLPSTRHDLRSFLGTAPYVQRFCPGFAEDSGPLFYMLKSKEHSLKWTTTLRHHFEQLKCCIGQTPV</sequence>
<dbReference type="AlphaFoldDB" id="A0A225VPS2"/>
<evidence type="ECO:0000313" key="3">
    <source>
        <dbReference type="Proteomes" id="UP000198211"/>
    </source>
</evidence>
<dbReference type="Gene3D" id="3.30.70.270">
    <property type="match status" value="2"/>
</dbReference>
<dbReference type="InterPro" id="IPR051320">
    <property type="entry name" value="Viral_Replic_Matur_Polypro"/>
</dbReference>
<dbReference type="Pfam" id="PF00078">
    <property type="entry name" value="RVT_1"/>
    <property type="match status" value="1"/>
</dbReference>
<dbReference type="PANTHER" id="PTHR33064">
    <property type="entry name" value="POL PROTEIN"/>
    <property type="match status" value="1"/>
</dbReference>
<dbReference type="CDD" id="cd01647">
    <property type="entry name" value="RT_LTR"/>
    <property type="match status" value="1"/>
</dbReference>
<proteinExistence type="predicted"/>
<dbReference type="InterPro" id="IPR000477">
    <property type="entry name" value="RT_dom"/>
</dbReference>
<dbReference type="Proteomes" id="UP000198211">
    <property type="component" value="Unassembled WGS sequence"/>
</dbReference>
<organism evidence="2 3">
    <name type="scientific">Phytophthora megakarya</name>
    <dbReference type="NCBI Taxonomy" id="4795"/>
    <lineage>
        <taxon>Eukaryota</taxon>
        <taxon>Sar</taxon>
        <taxon>Stramenopiles</taxon>
        <taxon>Oomycota</taxon>
        <taxon>Peronosporomycetes</taxon>
        <taxon>Peronosporales</taxon>
        <taxon>Peronosporaceae</taxon>
        <taxon>Phytophthora</taxon>
    </lineage>
</organism>
<dbReference type="SUPFAM" id="SSF56672">
    <property type="entry name" value="DNA/RNA polymerases"/>
    <property type="match status" value="1"/>
</dbReference>
<dbReference type="OrthoDB" id="161002at2759"/>
<reference evidence="3" key="1">
    <citation type="submission" date="2017-03" db="EMBL/GenBank/DDBJ databases">
        <title>Phytopthora megakarya and P. palmivora, two closely related causual agents of cacao black pod achieved similar genome size and gene model numbers by different mechanisms.</title>
        <authorList>
            <person name="Ali S."/>
            <person name="Shao J."/>
            <person name="Larry D.J."/>
            <person name="Kronmiller B."/>
            <person name="Shen D."/>
            <person name="Strem M.D."/>
            <person name="Melnick R.L."/>
            <person name="Guiltinan M.J."/>
            <person name="Tyler B.M."/>
            <person name="Meinhardt L.W."/>
            <person name="Bailey B.A."/>
        </authorList>
    </citation>
    <scope>NUCLEOTIDE SEQUENCE [LARGE SCALE GENOMIC DNA]</scope>
    <source>
        <strain evidence="3">zdho120</strain>
    </source>
</reference>